<sequence length="133" mass="15882">MSKEKEIKIRHIIKKGKKTAEVQVWNEDKKNSADQTKGFKEEFKLQKKRNTENRSKQIELVLTRIKGYSEDIYNDIADSFTKKRAKNMYITEINNISIKNVKFIPEKKGFMLDTSLRTFVKRIVQLMYKTEWT</sequence>
<evidence type="ECO:0000313" key="2">
    <source>
        <dbReference type="Proteomes" id="UP000789366"/>
    </source>
</evidence>
<protein>
    <submittedName>
        <fullName evidence="1">11035_t:CDS:1</fullName>
    </submittedName>
</protein>
<dbReference type="Proteomes" id="UP000789366">
    <property type="component" value="Unassembled WGS sequence"/>
</dbReference>
<name>A0ACA9MKD7_9GLOM</name>
<organism evidence="1 2">
    <name type="scientific">Cetraspora pellucida</name>
    <dbReference type="NCBI Taxonomy" id="1433469"/>
    <lineage>
        <taxon>Eukaryota</taxon>
        <taxon>Fungi</taxon>
        <taxon>Fungi incertae sedis</taxon>
        <taxon>Mucoromycota</taxon>
        <taxon>Glomeromycotina</taxon>
        <taxon>Glomeromycetes</taxon>
        <taxon>Diversisporales</taxon>
        <taxon>Gigasporaceae</taxon>
        <taxon>Cetraspora</taxon>
    </lineage>
</organism>
<reference evidence="1" key="1">
    <citation type="submission" date="2021-06" db="EMBL/GenBank/DDBJ databases">
        <authorList>
            <person name="Kallberg Y."/>
            <person name="Tangrot J."/>
            <person name="Rosling A."/>
        </authorList>
    </citation>
    <scope>NUCLEOTIDE SEQUENCE</scope>
    <source>
        <strain evidence="1">28 12/20/2015</strain>
    </source>
</reference>
<gene>
    <name evidence="1" type="ORF">SPELUC_LOCUS7012</name>
</gene>
<keyword evidence="2" id="KW-1185">Reference proteome</keyword>
<evidence type="ECO:0000313" key="1">
    <source>
        <dbReference type="EMBL" id="CAG8598302.1"/>
    </source>
</evidence>
<proteinExistence type="predicted"/>
<accession>A0ACA9MKD7</accession>
<comment type="caution">
    <text evidence="1">The sequence shown here is derived from an EMBL/GenBank/DDBJ whole genome shotgun (WGS) entry which is preliminary data.</text>
</comment>
<dbReference type="EMBL" id="CAJVPW010008907">
    <property type="protein sequence ID" value="CAG8598302.1"/>
    <property type="molecule type" value="Genomic_DNA"/>
</dbReference>